<gene>
    <name evidence="2" type="ORF">F53441_897</name>
</gene>
<evidence type="ECO:0000313" key="3">
    <source>
        <dbReference type="Proteomes" id="UP000605986"/>
    </source>
</evidence>
<feature type="compositionally biased region" description="Low complexity" evidence="1">
    <location>
        <begin position="195"/>
        <end position="220"/>
    </location>
</feature>
<comment type="caution">
    <text evidence="2">The sequence shown here is derived from an EMBL/GenBank/DDBJ whole genome shotgun (WGS) entry which is preliminary data.</text>
</comment>
<feature type="compositionally biased region" description="Pro residues" evidence="1">
    <location>
        <begin position="261"/>
        <end position="274"/>
    </location>
</feature>
<reference evidence="2" key="1">
    <citation type="submission" date="2020-01" db="EMBL/GenBank/DDBJ databases">
        <title>Identification and distribution of gene clusters putatively required for synthesis of sphingolipid metabolism inhibitors in phylogenetically diverse species of the filamentous fungus Fusarium.</title>
        <authorList>
            <person name="Kim H.-S."/>
            <person name="Busman M."/>
            <person name="Brown D.W."/>
            <person name="Divon H."/>
            <person name="Uhlig S."/>
            <person name="Proctor R.H."/>
        </authorList>
    </citation>
    <scope>NUCLEOTIDE SEQUENCE</scope>
    <source>
        <strain evidence="2">NRRL 53441</strain>
    </source>
</reference>
<proteinExistence type="predicted"/>
<dbReference type="OrthoDB" id="5097994at2759"/>
<evidence type="ECO:0000313" key="2">
    <source>
        <dbReference type="EMBL" id="KAF4457109.1"/>
    </source>
</evidence>
<feature type="compositionally biased region" description="Basic and acidic residues" evidence="1">
    <location>
        <begin position="249"/>
        <end position="260"/>
    </location>
</feature>
<protein>
    <submittedName>
        <fullName evidence="2">Uncharacterized protein</fullName>
    </submittedName>
</protein>
<accession>A0A8H4NZM4</accession>
<dbReference type="Proteomes" id="UP000605986">
    <property type="component" value="Unassembled WGS sequence"/>
</dbReference>
<organism evidence="2 3">
    <name type="scientific">Fusarium austroafricanum</name>
    <dbReference type="NCBI Taxonomy" id="2364996"/>
    <lineage>
        <taxon>Eukaryota</taxon>
        <taxon>Fungi</taxon>
        <taxon>Dikarya</taxon>
        <taxon>Ascomycota</taxon>
        <taxon>Pezizomycotina</taxon>
        <taxon>Sordariomycetes</taxon>
        <taxon>Hypocreomycetidae</taxon>
        <taxon>Hypocreales</taxon>
        <taxon>Nectriaceae</taxon>
        <taxon>Fusarium</taxon>
        <taxon>Fusarium concolor species complex</taxon>
    </lineage>
</organism>
<dbReference type="AlphaFoldDB" id="A0A8H4NZM4"/>
<dbReference type="EMBL" id="JAADJG010000034">
    <property type="protein sequence ID" value="KAF4457109.1"/>
    <property type="molecule type" value="Genomic_DNA"/>
</dbReference>
<evidence type="ECO:0000256" key="1">
    <source>
        <dbReference type="SAM" id="MobiDB-lite"/>
    </source>
</evidence>
<name>A0A8H4NZM4_9HYPO</name>
<sequence>MSTTKDNFELACDKVFAKLKELAQELKKHAHEEVHFNIEHAVQYVEHDKTDLKFKERIRVSSADISRELVTAINDCTKNLNECLSICRRMGTPAWNPQQDARLTMTWNFFYANLSKAGLILQVPLDASAFLAFQRQANFEPPTFSRRESFASMGNASENFTMEGRDDRRERAQRRRQEPVFTTPTGTRLRPSRPHSMASSRHSTASSSSSSTARPTPQSTKPETWVVDPSLVSTPSNPPPPYTPMAGDTKQEVPPVEKPRSIPPTPAPSVPPMPAKSIRSVASEPQLAAPGPTSHHTHYTGNVFHIYQGIPAGPPPQIWQTPQLRSLDSNLLGLTPLASQAGDDGSDM</sequence>
<feature type="compositionally biased region" description="Basic and acidic residues" evidence="1">
    <location>
        <begin position="163"/>
        <end position="178"/>
    </location>
</feature>
<keyword evidence="3" id="KW-1185">Reference proteome</keyword>
<feature type="region of interest" description="Disordered" evidence="1">
    <location>
        <begin position="144"/>
        <end position="281"/>
    </location>
</feature>